<organism evidence="2 3">
    <name type="scientific">Euphydryas editha</name>
    <name type="common">Edith's checkerspot</name>
    <dbReference type="NCBI Taxonomy" id="104508"/>
    <lineage>
        <taxon>Eukaryota</taxon>
        <taxon>Metazoa</taxon>
        <taxon>Ecdysozoa</taxon>
        <taxon>Arthropoda</taxon>
        <taxon>Hexapoda</taxon>
        <taxon>Insecta</taxon>
        <taxon>Pterygota</taxon>
        <taxon>Neoptera</taxon>
        <taxon>Endopterygota</taxon>
        <taxon>Lepidoptera</taxon>
        <taxon>Glossata</taxon>
        <taxon>Ditrysia</taxon>
        <taxon>Papilionoidea</taxon>
        <taxon>Nymphalidae</taxon>
        <taxon>Nymphalinae</taxon>
        <taxon>Euphydryas</taxon>
    </lineage>
</organism>
<sequence length="516" mass="60433">MSVKTSKVEKKKPRAMPVETIITRFKSAQQKQLLENQSKSTKQKNIKSKNKQSNLKSPEQKSIRQKKVHQKSIKKPENTIITKNKINDIKVENKEYYPNKLKRKVLNAKVFLAPKHSFKVICGMKSFNKRKLRVPQRDADYMKEETTQPYQETNKTKQNQSELSIVEMVRIIEENCNLDDEDLLEILTCPSPVWWEETPDGYIEEPLFSQQQFVDNQMNNNVLENEQMNDSESNNNNMDIIKPDSFDVIINNKDKSFINKRCKLEVLLGNIKNKAKPIIKDDMYRNESENKGRNKEEIKNEKCMIKSNTECIEEDFLEFCDDDDILKHLENIDIPTEMSIIRDDFDIEESKSRRTSTESCKSVEDMSEEYLDLSLLDDEYIQNEIQDDIKGDEMIENLTSNDKDNTQIDLKDSQNEYVTVYKILKSETSEKIDKKDGKINSYYKCKKTSNSSKSFDQKIDKSNEVVLKDTELNDYENKSIVISDTDNVKYCFICSSIFDTEKCNYCLRKALKRKLS</sequence>
<feature type="compositionally biased region" description="Basic residues" evidence="1">
    <location>
        <begin position="41"/>
        <end position="50"/>
    </location>
</feature>
<comment type="caution">
    <text evidence="2">The sequence shown here is derived from an EMBL/GenBank/DDBJ whole genome shotgun (WGS) entry which is preliminary data.</text>
</comment>
<protein>
    <submittedName>
        <fullName evidence="2">Uncharacterized protein</fullName>
    </submittedName>
</protein>
<proteinExistence type="predicted"/>
<evidence type="ECO:0000313" key="2">
    <source>
        <dbReference type="EMBL" id="CAH2083416.1"/>
    </source>
</evidence>
<accession>A0AAU9T8T4</accession>
<reference evidence="2" key="1">
    <citation type="submission" date="2022-03" db="EMBL/GenBank/DDBJ databases">
        <authorList>
            <person name="Tunstrom K."/>
        </authorList>
    </citation>
    <scope>NUCLEOTIDE SEQUENCE</scope>
</reference>
<keyword evidence="3" id="KW-1185">Reference proteome</keyword>
<dbReference type="EMBL" id="CAKOGL010000001">
    <property type="protein sequence ID" value="CAH2083416.1"/>
    <property type="molecule type" value="Genomic_DNA"/>
</dbReference>
<feature type="region of interest" description="Disordered" evidence="1">
    <location>
        <begin position="29"/>
        <end position="77"/>
    </location>
</feature>
<name>A0AAU9T8T4_EUPED</name>
<feature type="compositionally biased region" description="Basic residues" evidence="1">
    <location>
        <begin position="63"/>
        <end position="73"/>
    </location>
</feature>
<dbReference type="Proteomes" id="UP001153954">
    <property type="component" value="Unassembled WGS sequence"/>
</dbReference>
<evidence type="ECO:0000256" key="1">
    <source>
        <dbReference type="SAM" id="MobiDB-lite"/>
    </source>
</evidence>
<dbReference type="AlphaFoldDB" id="A0AAU9T8T4"/>
<evidence type="ECO:0000313" key="3">
    <source>
        <dbReference type="Proteomes" id="UP001153954"/>
    </source>
</evidence>
<gene>
    <name evidence="2" type="ORF">EEDITHA_LOCUS121</name>
</gene>